<dbReference type="EMBL" id="JBJURJ010000018">
    <property type="protein sequence ID" value="MFM9331409.1"/>
    <property type="molecule type" value="Genomic_DNA"/>
</dbReference>
<organism evidence="1 2">
    <name type="scientific">Paenibacillus mesotrionivorans</name>
    <dbReference type="NCBI Taxonomy" id="3160968"/>
    <lineage>
        <taxon>Bacteria</taxon>
        <taxon>Bacillati</taxon>
        <taxon>Bacillota</taxon>
        <taxon>Bacilli</taxon>
        <taxon>Bacillales</taxon>
        <taxon>Paenibacillaceae</taxon>
        <taxon>Paenibacillus</taxon>
    </lineage>
</organism>
<reference evidence="1" key="1">
    <citation type="submission" date="2024-12" db="EMBL/GenBank/DDBJ databases">
        <authorList>
            <person name="Wu N."/>
        </authorList>
    </citation>
    <scope>NUCLEOTIDE SEQUENCE</scope>
    <source>
        <strain evidence="1">P15</strain>
    </source>
</reference>
<comment type="caution">
    <text evidence="1">The sequence shown here is derived from an EMBL/GenBank/DDBJ whole genome shotgun (WGS) entry which is preliminary data.</text>
</comment>
<sequence>MSRRQKERIILTAGLLIAISFLLKIGAGLGLVSDLLMIAAALTAGYPIMKNAIQAIRYRIVGIEALVTIAVTGAILIQEYWEAAAVTFLFMLGSYLEARAIERTRSSLKSLMALVPATSSIIRDGIEVKVPSDEVREGELVLVRPGESIPVDGTVLKGKAIINQAAITGESVPVSRDKDAKVFSGTVIEHGYLEIMAEKVGGDTTFARILHMVEEAQEAKAPTQKFIEKFARFYTPAIFGLAIIVYLVTRDVELTLTLLVIACPGAMVISAPVSIVAGIGNGARNGILFKGGDTLEKAGKVQVAAFDKTGTLTIGKPQVTRIHVLDGNEEKLLQLAARAEYLSEHHLARAIVAEASSRAAAAIVPAEQFQALPGKGVEATVEGRKLVIGNRRLMADYSILYDQEVTRYVSIEEDRAQTVVFVADEQRVLGLISIADVLRDEAYELVHALKKSGVQQVVMLTGDNERTAAAVARELGIDQYYAELLPEDKVRILRDLQNQYTVAMIGDGVNDAPALAVADVGIAMGGSGTDAAIETADVVLMSDRLSNLPYALGLSHATMKNMRQNITFAVVVVLILLIGVLTGSVFMASGMLVHELSVLAVIMNAVWLTRYRGRKTKPTIFTRNRGIPNGMQSSSGQ</sequence>
<protein>
    <submittedName>
        <fullName evidence="1">Heavy metal translocating P-type ATPase</fullName>
    </submittedName>
</protein>
<accession>A0ACC7P738</accession>
<name>A0ACC7P738_9BACL</name>
<evidence type="ECO:0000313" key="2">
    <source>
        <dbReference type="Proteomes" id="UP001631969"/>
    </source>
</evidence>
<gene>
    <name evidence="1" type="ORF">ACI1P1_24240</name>
</gene>
<proteinExistence type="predicted"/>
<dbReference type="Proteomes" id="UP001631969">
    <property type="component" value="Unassembled WGS sequence"/>
</dbReference>
<evidence type="ECO:0000313" key="1">
    <source>
        <dbReference type="EMBL" id="MFM9331409.1"/>
    </source>
</evidence>
<keyword evidence="2" id="KW-1185">Reference proteome</keyword>